<keyword evidence="10" id="KW-1185">Reference proteome</keyword>
<dbReference type="NCBIfam" id="TIGR02962">
    <property type="entry name" value="hdxy_isourate"/>
    <property type="match status" value="1"/>
</dbReference>
<dbReference type="SUPFAM" id="SSF49472">
    <property type="entry name" value="Transthyretin (synonym: prealbumin)"/>
    <property type="match status" value="1"/>
</dbReference>
<evidence type="ECO:0000256" key="1">
    <source>
        <dbReference type="ARBA" id="ARBA00001043"/>
    </source>
</evidence>
<keyword evidence="5 7" id="KW-0659">Purine metabolism</keyword>
<protein>
    <recommendedName>
        <fullName evidence="7">5-hydroxyisourate hydrolase</fullName>
        <shortName evidence="7">HIU hydrolase</shortName>
        <shortName evidence="7">HIUHase</shortName>
        <ecNumber evidence="7">3.5.2.17</ecNumber>
    </recommendedName>
</protein>
<dbReference type="CDD" id="cd05822">
    <property type="entry name" value="TLP_HIUase"/>
    <property type="match status" value="1"/>
</dbReference>
<dbReference type="EC" id="3.5.2.17" evidence="7"/>
<dbReference type="PRINTS" id="PR00189">
    <property type="entry name" value="TRNSTHYRETIN"/>
</dbReference>
<proteinExistence type="inferred from homology"/>
<evidence type="ECO:0000256" key="6">
    <source>
        <dbReference type="ARBA" id="ARBA00022801"/>
    </source>
</evidence>
<organism evidence="9 10">
    <name type="scientific">Roseibium salinum</name>
    <dbReference type="NCBI Taxonomy" id="1604349"/>
    <lineage>
        <taxon>Bacteria</taxon>
        <taxon>Pseudomonadati</taxon>
        <taxon>Pseudomonadota</taxon>
        <taxon>Alphaproteobacteria</taxon>
        <taxon>Hyphomicrobiales</taxon>
        <taxon>Stappiaceae</taxon>
        <taxon>Roseibium</taxon>
    </lineage>
</organism>
<dbReference type="InterPro" id="IPR014306">
    <property type="entry name" value="Hydroxyisourate_hydrolase"/>
</dbReference>
<reference evidence="9 10" key="1">
    <citation type="journal article" date="2016" name="Int. J. Syst. Evol. Microbiol.">
        <title>Labrenzia salina sp. nov., isolated from the rhizosphere of the halophyte Arthrocnemum macrostachyum.</title>
        <authorList>
            <person name="Camacho M."/>
            <person name="Redondo-Gomez S."/>
            <person name="Rodriguez-Llorente I."/>
            <person name="Rohde M."/>
            <person name="Sproer C."/>
            <person name="Schumann P."/>
            <person name="Klenk H.P."/>
            <person name="Montero-Calasanz M.D.C."/>
        </authorList>
    </citation>
    <scope>NUCLEOTIDE SEQUENCE [LARGE SCALE GENOMIC DNA]</scope>
    <source>
        <strain evidence="9 10">DSM 29163</strain>
    </source>
</reference>
<dbReference type="InterPro" id="IPR023419">
    <property type="entry name" value="Transthyretin_CS"/>
</dbReference>
<dbReference type="Gene3D" id="2.60.40.180">
    <property type="entry name" value="Transthyretin/hydroxyisourate hydrolase domain"/>
    <property type="match status" value="1"/>
</dbReference>
<dbReference type="PROSITE" id="PS00769">
    <property type="entry name" value="TRANSTHYRETIN_2"/>
    <property type="match status" value="1"/>
</dbReference>
<comment type="catalytic activity">
    <reaction evidence="1 7">
        <text>5-hydroxyisourate + H2O = 5-hydroxy-2-oxo-4-ureido-2,5-dihydro-1H-imidazole-5-carboxylate + H(+)</text>
        <dbReference type="Rhea" id="RHEA:23736"/>
        <dbReference type="ChEBI" id="CHEBI:15377"/>
        <dbReference type="ChEBI" id="CHEBI:15378"/>
        <dbReference type="ChEBI" id="CHEBI:18072"/>
        <dbReference type="ChEBI" id="CHEBI:58639"/>
        <dbReference type="EC" id="3.5.2.17"/>
    </reaction>
</comment>
<dbReference type="GO" id="GO:0033971">
    <property type="term" value="F:hydroxyisourate hydrolase activity"/>
    <property type="evidence" value="ECO:0007669"/>
    <property type="project" value="UniProtKB-EC"/>
</dbReference>
<feature type="domain" description="Transthyretin/hydroxyisourate hydrolase" evidence="8">
    <location>
        <begin position="4"/>
        <end position="115"/>
    </location>
</feature>
<evidence type="ECO:0000256" key="4">
    <source>
        <dbReference type="ARBA" id="ARBA00011881"/>
    </source>
</evidence>
<dbReference type="Proteomes" id="UP001300261">
    <property type="component" value="Unassembled WGS sequence"/>
</dbReference>
<sequence>MGRLTTHVLDTALGRPARGLRIELWSQGDKPEMISAHETNDDGRVDRPILEASTFATGTYELRFFAGDYLRTTGEALPEPLFLDVIPIRFGIAEQDGHYHVPLLLSPYGYSTYRGS</sequence>
<dbReference type="InterPro" id="IPR023416">
    <property type="entry name" value="Transthyretin/HIU_hydrolase_d"/>
</dbReference>
<evidence type="ECO:0000256" key="7">
    <source>
        <dbReference type="RuleBase" id="RU361270"/>
    </source>
</evidence>
<evidence type="ECO:0000313" key="9">
    <source>
        <dbReference type="EMBL" id="MCX2722706.1"/>
    </source>
</evidence>
<dbReference type="RefSeq" id="WP_265962364.1">
    <property type="nucleotide sequence ID" value="NZ_JAPEVI010000003.1"/>
</dbReference>
<comment type="subunit">
    <text evidence="4 7">Homotetramer.</text>
</comment>
<dbReference type="InterPro" id="IPR000895">
    <property type="entry name" value="Transthyretin/HIU_hydrolase"/>
</dbReference>
<evidence type="ECO:0000259" key="8">
    <source>
        <dbReference type="Pfam" id="PF00576"/>
    </source>
</evidence>
<evidence type="ECO:0000256" key="3">
    <source>
        <dbReference type="ARBA" id="ARBA00009850"/>
    </source>
</evidence>
<dbReference type="PANTHER" id="PTHR10395">
    <property type="entry name" value="URICASE AND TRANSTHYRETIN-RELATED"/>
    <property type="match status" value="1"/>
</dbReference>
<comment type="function">
    <text evidence="2">Catalyzes the hydrolysis of 5-hydroxyisourate (HIU) to 2-oxo-4-hydroxy-4-carboxy-5-ureidoimidazoline (OHCU).</text>
</comment>
<evidence type="ECO:0000256" key="2">
    <source>
        <dbReference type="ARBA" id="ARBA00002704"/>
    </source>
</evidence>
<keyword evidence="6 7" id="KW-0378">Hydrolase</keyword>
<evidence type="ECO:0000313" key="10">
    <source>
        <dbReference type="Proteomes" id="UP001300261"/>
    </source>
</evidence>
<dbReference type="PROSITE" id="PS00768">
    <property type="entry name" value="TRANSTHYRETIN_1"/>
    <property type="match status" value="1"/>
</dbReference>
<name>A0ABT3R0G4_9HYPH</name>
<gene>
    <name evidence="9" type="primary">uraH</name>
    <name evidence="9" type="ORF">ON753_09975</name>
</gene>
<dbReference type="InterPro" id="IPR036817">
    <property type="entry name" value="Transthyretin/HIU_hydrolase_sf"/>
</dbReference>
<accession>A0ABT3R0G4</accession>
<dbReference type="Pfam" id="PF00576">
    <property type="entry name" value="Transthyretin"/>
    <property type="match status" value="1"/>
</dbReference>
<comment type="similarity">
    <text evidence="3 7">Belongs to the transthyretin family. 5-hydroxyisourate hydrolase subfamily.</text>
</comment>
<dbReference type="PANTHER" id="PTHR10395:SF7">
    <property type="entry name" value="5-HYDROXYISOURATE HYDROLASE"/>
    <property type="match status" value="1"/>
</dbReference>
<dbReference type="InterPro" id="IPR023418">
    <property type="entry name" value="Thyroxine_BS"/>
</dbReference>
<evidence type="ECO:0000256" key="5">
    <source>
        <dbReference type="ARBA" id="ARBA00022631"/>
    </source>
</evidence>
<comment type="caution">
    <text evidence="9">The sequence shown here is derived from an EMBL/GenBank/DDBJ whole genome shotgun (WGS) entry which is preliminary data.</text>
</comment>
<dbReference type="EMBL" id="JAPEVI010000003">
    <property type="protein sequence ID" value="MCX2722706.1"/>
    <property type="molecule type" value="Genomic_DNA"/>
</dbReference>